<dbReference type="SUPFAM" id="SSF144005">
    <property type="entry name" value="ORC1-binding domain"/>
    <property type="match status" value="2"/>
</dbReference>
<evidence type="ECO:0000313" key="2">
    <source>
        <dbReference type="EMBL" id="CCD24820.1"/>
    </source>
</evidence>
<dbReference type="Proteomes" id="UP000000689">
    <property type="component" value="Chromosome 4"/>
</dbReference>
<dbReference type="OrthoDB" id="4055336at2759"/>
<protein>
    <recommendedName>
        <fullName evidence="1">Sir1 ORC-binding domain-containing protein</fullName>
    </recommendedName>
</protein>
<evidence type="ECO:0000313" key="3">
    <source>
        <dbReference type="Proteomes" id="UP000000689"/>
    </source>
</evidence>
<keyword evidence="3" id="KW-1185">Reference proteome</keyword>
<dbReference type="InterPro" id="IPR021646">
    <property type="entry name" value="Sir1_ORC-binding"/>
</dbReference>
<accession>G0WAK9</accession>
<dbReference type="RefSeq" id="XP_003670063.1">
    <property type="nucleotide sequence ID" value="XM_003670015.1"/>
</dbReference>
<dbReference type="AlphaFoldDB" id="G0WAK9"/>
<feature type="domain" description="Sir1 ORC-binding" evidence="1">
    <location>
        <begin position="437"/>
        <end position="553"/>
    </location>
</feature>
<reference evidence="2 3" key="1">
    <citation type="journal article" date="2011" name="Proc. Natl. Acad. Sci. U.S.A.">
        <title>Evolutionary erosion of yeast sex chromosomes by mating-type switching accidents.</title>
        <authorList>
            <person name="Gordon J.L."/>
            <person name="Armisen D."/>
            <person name="Proux-Wera E."/>
            <person name="Oheigeartaigh S.S."/>
            <person name="Byrne K.P."/>
            <person name="Wolfe K.H."/>
        </authorList>
    </citation>
    <scope>NUCLEOTIDE SEQUENCE [LARGE SCALE GENOMIC DNA]</scope>
    <source>
        <strain evidence="3">ATCC 10597 / BCRC 20456 / CBS 421 / NBRC 0211 / NRRL Y-12639</strain>
    </source>
</reference>
<dbReference type="InterPro" id="IPR037240">
    <property type="entry name" value="ORC1-binding_dom"/>
</dbReference>
<dbReference type="HOGENOM" id="CLU_449838_0_0_1"/>
<evidence type="ECO:0000259" key="1">
    <source>
        <dbReference type="Pfam" id="PF11603"/>
    </source>
</evidence>
<dbReference type="Pfam" id="PF11603">
    <property type="entry name" value="Sir1"/>
    <property type="match status" value="2"/>
</dbReference>
<proteinExistence type="predicted"/>
<sequence length="617" mass="72741">MYMLNTRYTFINGWIVDLENGKIINPDLKTYKPLKKLLGDLQYWNWDEYFKQSDHCQLYCDDSSVLFGLIEMEDYNFLRMKDHTITREKESIWNRNRNRNRNRIVDIIEVQAHKISISNHKVVYLHYHPITEGQLPYCRDNFFEPSKIRHQLINVADESFLEIDGFLVNLISRQLSSMHSKTLRAFLSLENWLSLKSVANANSLEKLQNMTSNYIFTERKSIFHVLEGHVYVNFRLVNDHFVCQKCDDEEATHIAHRVSFNHSNGSKIKYVVYQEELPGKELFDYGPILKQTKEELSILDSILNGDINSLELEFTESEEVVKPSCRFIFDYTLLKLQNLNIDFEVNMESCHHSEYDTGKKKLINLCQEKLESKFELLKDSLLFESDPWFGTRSFTLLYRRHERKLRENIEKIVGIYFTSLLKQFSLPEREVLIDEIPSKRYIIVDRFLIDIVGKRVVDPMDHELLKEMTYREREITFGKGLYDWNLLLFNEDPIPTFSTILFNLVEYSSSQILWDRYGDIHLQPTMINANGSNVQIRRTVAIDLKENGIRYIYEAKPNDFDIVSKGLPITDETHIPKNPSIEQGLENMNKFCSLQNVHESFRSLVFPDEKNGSSTDE</sequence>
<gene>
    <name evidence="2" type="primary">NDAI0D05070</name>
    <name evidence="2" type="ordered locus">NDAI_0D05070</name>
</gene>
<name>G0WAK9_NAUDC</name>
<dbReference type="KEGG" id="ndi:NDAI_0D05070"/>
<organism evidence="2 3">
    <name type="scientific">Naumovozyma dairenensis (strain ATCC 10597 / BCRC 20456 / CBS 421 / NBRC 0211 / NRRL Y-12639)</name>
    <name type="common">Saccharomyces dairenensis</name>
    <dbReference type="NCBI Taxonomy" id="1071378"/>
    <lineage>
        <taxon>Eukaryota</taxon>
        <taxon>Fungi</taxon>
        <taxon>Dikarya</taxon>
        <taxon>Ascomycota</taxon>
        <taxon>Saccharomycotina</taxon>
        <taxon>Saccharomycetes</taxon>
        <taxon>Saccharomycetales</taxon>
        <taxon>Saccharomycetaceae</taxon>
        <taxon>Naumovozyma</taxon>
    </lineage>
</organism>
<dbReference type="EMBL" id="HE580270">
    <property type="protein sequence ID" value="CCD24820.1"/>
    <property type="molecule type" value="Genomic_DNA"/>
</dbReference>
<feature type="domain" description="Sir1 ORC-binding" evidence="1">
    <location>
        <begin position="4"/>
        <end position="126"/>
    </location>
</feature>
<dbReference type="GeneID" id="11494808"/>
<dbReference type="OMA" id="ITDETHI"/>